<proteinExistence type="predicted"/>
<evidence type="ECO:0000313" key="3">
    <source>
        <dbReference type="Proteomes" id="UP000177507"/>
    </source>
</evidence>
<protein>
    <recommendedName>
        <fullName evidence="4">DUF2878 domain-containing protein</fullName>
    </recommendedName>
</protein>
<dbReference type="EMBL" id="MGJI01000017">
    <property type="protein sequence ID" value="OGN04804.1"/>
    <property type="molecule type" value="Genomic_DNA"/>
</dbReference>
<feature type="transmembrane region" description="Helical" evidence="1">
    <location>
        <begin position="84"/>
        <end position="101"/>
    </location>
</feature>
<keyword evidence="1" id="KW-1133">Transmembrane helix</keyword>
<dbReference type="AlphaFoldDB" id="A0A1F8EVB0"/>
<evidence type="ECO:0000313" key="2">
    <source>
        <dbReference type="EMBL" id="OGN04804.1"/>
    </source>
</evidence>
<keyword evidence="1" id="KW-0472">Membrane</keyword>
<gene>
    <name evidence="2" type="ORF">A2831_02085</name>
</gene>
<sequence length="111" mass="12735">MNKFSKVFIETLPILFGILLSYLFWQNNVLLFIIYLVLTLGLIYFHKDKTEFAIFTYGILIGAIVEVIGTQISGYQSFVKPDFGGIPMWLPIVWGYGFVAMKRIGFVLKDL</sequence>
<reference evidence="2 3" key="1">
    <citation type="journal article" date="2016" name="Nat. Commun.">
        <title>Thousands of microbial genomes shed light on interconnected biogeochemical processes in an aquifer system.</title>
        <authorList>
            <person name="Anantharaman K."/>
            <person name="Brown C.T."/>
            <person name="Hug L.A."/>
            <person name="Sharon I."/>
            <person name="Castelle C.J."/>
            <person name="Probst A.J."/>
            <person name="Thomas B.C."/>
            <person name="Singh A."/>
            <person name="Wilkins M.J."/>
            <person name="Karaoz U."/>
            <person name="Brodie E.L."/>
            <person name="Williams K.H."/>
            <person name="Hubbard S.S."/>
            <person name="Banfield J.F."/>
        </authorList>
    </citation>
    <scope>NUCLEOTIDE SEQUENCE [LARGE SCALE GENOMIC DNA]</scope>
</reference>
<dbReference type="STRING" id="1802668.A2831_02085"/>
<accession>A0A1F8EVB0</accession>
<dbReference type="Proteomes" id="UP000177507">
    <property type="component" value="Unassembled WGS sequence"/>
</dbReference>
<organism evidence="2 3">
    <name type="scientific">Candidatus Yanofskybacteria bacterium RIFCSPHIGHO2_01_FULL_44_17</name>
    <dbReference type="NCBI Taxonomy" id="1802668"/>
    <lineage>
        <taxon>Bacteria</taxon>
        <taxon>Candidatus Yanofskyibacteriota</taxon>
    </lineage>
</organism>
<feature type="transmembrane region" description="Helical" evidence="1">
    <location>
        <begin position="29"/>
        <end position="45"/>
    </location>
</feature>
<evidence type="ECO:0008006" key="4">
    <source>
        <dbReference type="Google" id="ProtNLM"/>
    </source>
</evidence>
<evidence type="ECO:0000256" key="1">
    <source>
        <dbReference type="SAM" id="Phobius"/>
    </source>
</evidence>
<feature type="transmembrane region" description="Helical" evidence="1">
    <location>
        <begin position="7"/>
        <end position="23"/>
    </location>
</feature>
<feature type="transmembrane region" description="Helical" evidence="1">
    <location>
        <begin position="52"/>
        <end position="72"/>
    </location>
</feature>
<comment type="caution">
    <text evidence="2">The sequence shown here is derived from an EMBL/GenBank/DDBJ whole genome shotgun (WGS) entry which is preliminary data.</text>
</comment>
<name>A0A1F8EVB0_9BACT</name>
<keyword evidence="1" id="KW-0812">Transmembrane</keyword>